<sequence>MGFRVSPTLPHCVCLWWGLGRDPEMRQQAAVASRATGHRSGAPPSSGEPPERLALQLVGTRIPHARPHEDRGARGDGPLRRPNTIGAASVSCRVDSGTGRGRPRFFCPAPRLRCVHRADLASPCPLLALPVCFVLFAAPSARTASDAMVWRGESEARMVTREP</sequence>
<reference evidence="2" key="1">
    <citation type="submission" date="2021-06" db="EMBL/GenBank/DDBJ databases">
        <title>Comparative genomics, transcriptomics and evolutionary studies reveal genomic signatures of adaptation to plant cell wall in hemibiotrophic fungi.</title>
        <authorList>
            <consortium name="DOE Joint Genome Institute"/>
            <person name="Baroncelli R."/>
            <person name="Diaz J.F."/>
            <person name="Benocci T."/>
            <person name="Peng M."/>
            <person name="Battaglia E."/>
            <person name="Haridas S."/>
            <person name="Andreopoulos W."/>
            <person name="Labutti K."/>
            <person name="Pangilinan J."/>
            <person name="Floch G.L."/>
            <person name="Makela M.R."/>
            <person name="Henrissat B."/>
            <person name="Grigoriev I.V."/>
            <person name="Crouch J.A."/>
            <person name="De Vries R.P."/>
            <person name="Sukno S.A."/>
            <person name="Thon M.R."/>
        </authorList>
    </citation>
    <scope>NUCLEOTIDE SEQUENCE</scope>
    <source>
        <strain evidence="2">MAFF235873</strain>
    </source>
</reference>
<proteinExistence type="predicted"/>
<feature type="compositionally biased region" description="Basic and acidic residues" evidence="1">
    <location>
        <begin position="66"/>
        <end position="79"/>
    </location>
</feature>
<accession>A0AAD9HDK4</accession>
<dbReference type="EMBL" id="MU842924">
    <property type="protein sequence ID" value="KAK2026002.1"/>
    <property type="molecule type" value="Genomic_DNA"/>
</dbReference>
<name>A0AAD9HDK4_9PEZI</name>
<comment type="caution">
    <text evidence="2">The sequence shown here is derived from an EMBL/GenBank/DDBJ whole genome shotgun (WGS) entry which is preliminary data.</text>
</comment>
<dbReference type="Proteomes" id="UP001232148">
    <property type="component" value="Unassembled WGS sequence"/>
</dbReference>
<evidence type="ECO:0000313" key="2">
    <source>
        <dbReference type="EMBL" id="KAK2026002.1"/>
    </source>
</evidence>
<keyword evidence="3" id="KW-1185">Reference proteome</keyword>
<dbReference type="AlphaFoldDB" id="A0AAD9HDK4"/>
<feature type="region of interest" description="Disordered" evidence="1">
    <location>
        <begin position="28"/>
        <end position="84"/>
    </location>
</feature>
<organism evidence="2 3">
    <name type="scientific">Colletotrichum zoysiae</name>
    <dbReference type="NCBI Taxonomy" id="1216348"/>
    <lineage>
        <taxon>Eukaryota</taxon>
        <taxon>Fungi</taxon>
        <taxon>Dikarya</taxon>
        <taxon>Ascomycota</taxon>
        <taxon>Pezizomycotina</taxon>
        <taxon>Sordariomycetes</taxon>
        <taxon>Hypocreomycetidae</taxon>
        <taxon>Glomerellales</taxon>
        <taxon>Glomerellaceae</taxon>
        <taxon>Colletotrichum</taxon>
        <taxon>Colletotrichum graminicola species complex</taxon>
    </lineage>
</organism>
<gene>
    <name evidence="2" type="ORF">LX32DRAFT_38120</name>
</gene>
<protein>
    <submittedName>
        <fullName evidence="2">Uncharacterized protein</fullName>
    </submittedName>
</protein>
<evidence type="ECO:0000313" key="3">
    <source>
        <dbReference type="Proteomes" id="UP001232148"/>
    </source>
</evidence>
<evidence type="ECO:0000256" key="1">
    <source>
        <dbReference type="SAM" id="MobiDB-lite"/>
    </source>
</evidence>